<comment type="subcellular location">
    <subcellularLocation>
        <location evidence="1">Nucleus</location>
    </subcellularLocation>
</comment>
<feature type="compositionally biased region" description="Basic and acidic residues" evidence="4">
    <location>
        <begin position="239"/>
        <end position="262"/>
    </location>
</feature>
<dbReference type="InterPro" id="IPR007019">
    <property type="entry name" value="SURF6"/>
</dbReference>
<feature type="region of interest" description="Disordered" evidence="4">
    <location>
        <begin position="137"/>
        <end position="262"/>
    </location>
</feature>
<dbReference type="GO" id="GO:0005730">
    <property type="term" value="C:nucleolus"/>
    <property type="evidence" value="ECO:0007669"/>
    <property type="project" value="TreeGrafter"/>
</dbReference>
<dbReference type="InterPro" id="IPR029190">
    <property type="entry name" value="Rrp14/SURF6_C"/>
</dbReference>
<dbReference type="OrthoDB" id="444809at2759"/>
<accession>A0A815M5P1</accession>
<evidence type="ECO:0000256" key="3">
    <source>
        <dbReference type="ARBA" id="ARBA00023242"/>
    </source>
</evidence>
<evidence type="ECO:0000256" key="1">
    <source>
        <dbReference type="ARBA" id="ARBA00004123"/>
    </source>
</evidence>
<dbReference type="GO" id="GO:0003677">
    <property type="term" value="F:DNA binding"/>
    <property type="evidence" value="ECO:0007669"/>
    <property type="project" value="TreeGrafter"/>
</dbReference>
<dbReference type="Proteomes" id="UP000663834">
    <property type="component" value="Unassembled WGS sequence"/>
</dbReference>
<feature type="compositionally biased region" description="Basic residues" evidence="4">
    <location>
        <begin position="336"/>
        <end position="350"/>
    </location>
</feature>
<feature type="region of interest" description="Disordered" evidence="4">
    <location>
        <begin position="64"/>
        <end position="88"/>
    </location>
</feature>
<reference evidence="6" key="1">
    <citation type="submission" date="2021-02" db="EMBL/GenBank/DDBJ databases">
        <authorList>
            <person name="Nowell W R."/>
        </authorList>
    </citation>
    <scope>NUCLEOTIDE SEQUENCE</scope>
</reference>
<protein>
    <recommendedName>
        <fullName evidence="5">Ribosomal RNA-processing protein 14/surfeit locus protein 6 C-terminal domain-containing protein</fullName>
    </recommendedName>
</protein>
<name>A0A815M5P1_9BILA</name>
<proteinExistence type="inferred from homology"/>
<evidence type="ECO:0000256" key="4">
    <source>
        <dbReference type="SAM" id="MobiDB-lite"/>
    </source>
</evidence>
<sequence length="350" mass="40710">MTKKNTVASDVSIVKNDAVPQHPGIDHFLNLNTILHSLVDFIRPETYIAQDELQAYNERKEKFLRESTSKRNKQQQKGKRPTSTSSFDVAGVESIRTTSGIYRFLARYDKNSSSTTNNKKKSSTPVSRDELLKKLHDKMPHRQQQAENGVEENGKRKRKTDKSAERAKRPRSTTKEWIAPSSNDKEEPKPSTKTPSIVPNQITFGRFEFKTEDSVDTSPKKKKTKKFQNKKQQLISTLKKVESEQDEINRLKEENPEEGKEILRSKNWKTALAKAKGEKIRDNVQLLRKSIKKQSKLRERSAKKWQRNKSETSKRVKEKQEKRQTNLQKRKDDKKSKIKKRLIKKGRLIS</sequence>
<dbReference type="GO" id="GO:0003723">
    <property type="term" value="F:RNA binding"/>
    <property type="evidence" value="ECO:0007669"/>
    <property type="project" value="TreeGrafter"/>
</dbReference>
<comment type="similarity">
    <text evidence="2">Belongs to the SURF6 family.</text>
</comment>
<feature type="compositionally biased region" description="Basic residues" evidence="4">
    <location>
        <begin position="70"/>
        <end position="80"/>
    </location>
</feature>
<dbReference type="GO" id="GO:0042273">
    <property type="term" value="P:ribosomal large subunit biogenesis"/>
    <property type="evidence" value="ECO:0007669"/>
    <property type="project" value="TreeGrafter"/>
</dbReference>
<keyword evidence="3" id="KW-0539">Nucleus</keyword>
<evidence type="ECO:0000313" key="7">
    <source>
        <dbReference type="Proteomes" id="UP000663834"/>
    </source>
</evidence>
<evidence type="ECO:0000313" key="6">
    <source>
        <dbReference type="EMBL" id="CAF1417050.1"/>
    </source>
</evidence>
<dbReference type="Pfam" id="PF04935">
    <property type="entry name" value="SURF6"/>
    <property type="match status" value="1"/>
</dbReference>
<feature type="region of interest" description="Disordered" evidence="4">
    <location>
        <begin position="291"/>
        <end position="350"/>
    </location>
</feature>
<dbReference type="EMBL" id="CAJNOW010004441">
    <property type="protein sequence ID" value="CAF1417050.1"/>
    <property type="molecule type" value="Genomic_DNA"/>
</dbReference>
<dbReference type="AlphaFoldDB" id="A0A815M5P1"/>
<feature type="compositionally biased region" description="Basic residues" evidence="4">
    <location>
        <begin position="220"/>
        <end position="229"/>
    </location>
</feature>
<organism evidence="6 7">
    <name type="scientific">Rotaria magnacalcarata</name>
    <dbReference type="NCBI Taxonomy" id="392030"/>
    <lineage>
        <taxon>Eukaryota</taxon>
        <taxon>Metazoa</taxon>
        <taxon>Spiralia</taxon>
        <taxon>Gnathifera</taxon>
        <taxon>Rotifera</taxon>
        <taxon>Eurotatoria</taxon>
        <taxon>Bdelloidea</taxon>
        <taxon>Philodinida</taxon>
        <taxon>Philodinidae</taxon>
        <taxon>Rotaria</taxon>
    </lineage>
</organism>
<evidence type="ECO:0000259" key="5">
    <source>
        <dbReference type="Pfam" id="PF04935"/>
    </source>
</evidence>
<evidence type="ECO:0000256" key="2">
    <source>
        <dbReference type="ARBA" id="ARBA00005904"/>
    </source>
</evidence>
<feature type="compositionally biased region" description="Basic and acidic residues" evidence="4">
    <location>
        <begin position="296"/>
        <end position="335"/>
    </location>
</feature>
<dbReference type="GO" id="GO:0042274">
    <property type="term" value="P:ribosomal small subunit biogenesis"/>
    <property type="evidence" value="ECO:0007669"/>
    <property type="project" value="TreeGrafter"/>
</dbReference>
<feature type="domain" description="Ribosomal RNA-processing protein 14/surfeit locus protein 6 C-terminal" evidence="5">
    <location>
        <begin position="142"/>
        <end position="339"/>
    </location>
</feature>
<gene>
    <name evidence="6" type="ORF">KQP761_LOCUS10405</name>
</gene>
<comment type="caution">
    <text evidence="6">The sequence shown here is derived from an EMBL/GenBank/DDBJ whole genome shotgun (WGS) entry which is preliminary data.</text>
</comment>
<dbReference type="PANTHER" id="PTHR14369">
    <property type="entry name" value="SURFEIT LOCUS PROTEIN 6"/>
    <property type="match status" value="1"/>
</dbReference>
<feature type="compositionally biased region" description="Polar residues" evidence="4">
    <location>
        <begin position="191"/>
        <end position="203"/>
    </location>
</feature>
<dbReference type="PANTHER" id="PTHR14369:SF0">
    <property type="entry name" value="SURFEIT LOCUS PROTEIN 6"/>
    <property type="match status" value="1"/>
</dbReference>